<sequence>MREQWEAAQAGLRVFLEEDSAFVQFLEGFEQDLVRRLRFERRSRGGLLVDCISFDRFVETAALLRHFHALFQAKLKPLEEPSVRGDTGSVDKKCSDLVENLTEMLHVVRVLYGQLFCRSQATQTALESALKSKDSEWDAELLSKYLEKRKITAEKLVSLPLKRFDALVEFVEALSKTLSEESDDGAVSSSSDAGSEEKHNYAPQLIHIVQESKHNIHLAKADAREEEELIELQTSFRGDGADAFANLSQSKLLLRGEVFLSLPSTCSGQRVNGLESAATLFCQAELCYAHCFSDGRLVCSNRQEAESGSSFTIQHLIHLKQDAVFLELIPASVPVLDLSEESHALALIMQDTALVLSWKDAAETQRWADAIGGFLEINDLRSDALHQLRTMTDLVMPEDIIVKPGDEDTIPKDFVSFYDDHLPGVFWMAPDENSITNKYNWDVVEIVFYSRWLVVFKLDGWKGHSAVCHFDTHEPGMEISEQPRGDKEWSLFISTGSASNLTLVSKKRTRIDYWFDQVWKAVESAQVSAKRAERERIELKEMEEEEAHTRAHAKKQGEQSGKKRKLSVTSSNTSRVLEDKREPASSLSPGGSSGSKPGDKTDEECGELDKTSQPVEEDSTVKSSARKKPRRFSDKPKQQENTDLTEDTTVNVIASPALKTPKRRWLKRKSDDPNDTALIPTQPSPSLPTDESASDTQLPANEVQVGGEPKTQEMRIILTGVEPTAAIRKKIDSIAGAVYEEDVENATHILAPKNQLKRTVKLLCGISRCTHVLDVRWLDESARVGTPIYERAHCLKDAKAESKWHFDLRKTMYDFTPEQRRQLFAGQQVFITNHKSVLPPVKDLAKIVECAGGTAVTKGSAGPNDVVITSEAALSTASVRKALAQANPQRIYSAELILSSILQQRIDFDKNRLEQPAGGSRRRR</sequence>
<accession>A0A9W6TAR3</accession>
<dbReference type="GO" id="GO:0005634">
    <property type="term" value="C:nucleus"/>
    <property type="evidence" value="ECO:0007669"/>
    <property type="project" value="UniProtKB-SubCell"/>
</dbReference>
<dbReference type="InterPro" id="IPR051579">
    <property type="entry name" value="DDR_Transcriptional_Reg"/>
</dbReference>
<feature type="compositionally biased region" description="Polar residues" evidence="4">
    <location>
        <begin position="641"/>
        <end position="652"/>
    </location>
</feature>
<evidence type="ECO:0000256" key="1">
    <source>
        <dbReference type="ARBA" id="ARBA00004123"/>
    </source>
</evidence>
<evidence type="ECO:0000256" key="3">
    <source>
        <dbReference type="ARBA" id="ARBA00023242"/>
    </source>
</evidence>
<feature type="domain" description="BRCT" evidence="5">
    <location>
        <begin position="819"/>
        <end position="906"/>
    </location>
</feature>
<dbReference type="Pfam" id="PF16589">
    <property type="entry name" value="BRCT_2"/>
    <property type="match status" value="1"/>
</dbReference>
<evidence type="ECO:0000313" key="7">
    <source>
        <dbReference type="Proteomes" id="UP001165083"/>
    </source>
</evidence>
<dbReference type="Gene3D" id="3.40.50.10190">
    <property type="entry name" value="BRCT domain"/>
    <property type="match status" value="2"/>
</dbReference>
<dbReference type="OrthoDB" id="342264at2759"/>
<keyword evidence="2" id="KW-0227">DNA damage</keyword>
<dbReference type="Pfam" id="PF16770">
    <property type="entry name" value="RTT107_BRCT_5"/>
    <property type="match status" value="1"/>
</dbReference>
<dbReference type="PANTHER" id="PTHR23196:SF1">
    <property type="entry name" value="PAX-INTERACTING PROTEIN 1"/>
    <property type="match status" value="1"/>
</dbReference>
<reference evidence="6" key="1">
    <citation type="submission" date="2023-04" db="EMBL/GenBank/DDBJ databases">
        <title>Phytophthora lilii NBRC 32176.</title>
        <authorList>
            <person name="Ichikawa N."/>
            <person name="Sato H."/>
            <person name="Tonouchi N."/>
        </authorList>
    </citation>
    <scope>NUCLEOTIDE SEQUENCE</scope>
    <source>
        <strain evidence="6">NBRC 32176</strain>
    </source>
</reference>
<organism evidence="6 7">
    <name type="scientific">Phytophthora lilii</name>
    <dbReference type="NCBI Taxonomy" id="2077276"/>
    <lineage>
        <taxon>Eukaryota</taxon>
        <taxon>Sar</taxon>
        <taxon>Stramenopiles</taxon>
        <taxon>Oomycota</taxon>
        <taxon>Peronosporomycetes</taxon>
        <taxon>Peronosporales</taxon>
        <taxon>Peronosporaceae</taxon>
        <taxon>Phytophthora</taxon>
    </lineage>
</organism>
<evidence type="ECO:0000259" key="5">
    <source>
        <dbReference type="PROSITE" id="PS50172"/>
    </source>
</evidence>
<evidence type="ECO:0000256" key="2">
    <source>
        <dbReference type="ARBA" id="ARBA00022763"/>
    </source>
</evidence>
<feature type="domain" description="BRCT" evidence="5">
    <location>
        <begin position="712"/>
        <end position="795"/>
    </location>
</feature>
<dbReference type="CDD" id="cd18432">
    <property type="entry name" value="BRCT_PAXIP1_rpt6_like"/>
    <property type="match status" value="1"/>
</dbReference>
<keyword evidence="3" id="KW-0539">Nucleus</keyword>
<dbReference type="PROSITE" id="PS50172">
    <property type="entry name" value="BRCT"/>
    <property type="match status" value="2"/>
</dbReference>
<gene>
    <name evidence="6" type="ORF">Plil01_000032100</name>
</gene>
<proteinExistence type="predicted"/>
<dbReference type="SUPFAM" id="SSF52113">
    <property type="entry name" value="BRCT domain"/>
    <property type="match status" value="1"/>
</dbReference>
<dbReference type="InterPro" id="IPR036420">
    <property type="entry name" value="BRCT_dom_sf"/>
</dbReference>
<dbReference type="PANTHER" id="PTHR23196">
    <property type="entry name" value="PAX TRANSCRIPTION ACTIVATION DOMAIN INTERACTING PROTEIN"/>
    <property type="match status" value="1"/>
</dbReference>
<dbReference type="Proteomes" id="UP001165083">
    <property type="component" value="Unassembled WGS sequence"/>
</dbReference>
<dbReference type="EMBL" id="BSXW01000010">
    <property type="protein sequence ID" value="GMF09418.1"/>
    <property type="molecule type" value="Genomic_DNA"/>
</dbReference>
<dbReference type="SMART" id="SM00292">
    <property type="entry name" value="BRCT"/>
    <property type="match status" value="2"/>
</dbReference>
<comment type="subcellular location">
    <subcellularLocation>
        <location evidence="1">Nucleus</location>
    </subcellularLocation>
</comment>
<protein>
    <submittedName>
        <fullName evidence="6">Unnamed protein product</fullName>
    </submittedName>
</protein>
<dbReference type="AlphaFoldDB" id="A0A9W6TAR3"/>
<feature type="compositionally biased region" description="Low complexity" evidence="4">
    <location>
        <begin position="585"/>
        <end position="596"/>
    </location>
</feature>
<feature type="region of interest" description="Disordered" evidence="4">
    <location>
        <begin position="539"/>
        <end position="708"/>
    </location>
</feature>
<keyword evidence="7" id="KW-1185">Reference proteome</keyword>
<feature type="compositionally biased region" description="Polar residues" evidence="4">
    <location>
        <begin position="687"/>
        <end position="699"/>
    </location>
</feature>
<evidence type="ECO:0000313" key="6">
    <source>
        <dbReference type="EMBL" id="GMF09418.1"/>
    </source>
</evidence>
<feature type="compositionally biased region" description="Basic and acidic residues" evidence="4">
    <location>
        <begin position="631"/>
        <end position="640"/>
    </location>
</feature>
<comment type="caution">
    <text evidence="6">The sequence shown here is derived from an EMBL/GenBank/DDBJ whole genome shotgun (WGS) entry which is preliminary data.</text>
</comment>
<evidence type="ECO:0000256" key="4">
    <source>
        <dbReference type="SAM" id="MobiDB-lite"/>
    </source>
</evidence>
<dbReference type="InterPro" id="IPR001357">
    <property type="entry name" value="BRCT_dom"/>
</dbReference>
<name>A0A9W6TAR3_9STRA</name>
<dbReference type="GO" id="GO:0006974">
    <property type="term" value="P:DNA damage response"/>
    <property type="evidence" value="ECO:0007669"/>
    <property type="project" value="UniProtKB-KW"/>
</dbReference>